<name>A0AAV5REI5_STABA</name>
<reference evidence="3 4" key="1">
    <citation type="journal article" date="2023" name="Elife">
        <title>Identification of key yeast species and microbe-microbe interactions impacting larval growth of Drosophila in the wild.</title>
        <authorList>
            <person name="Mure A."/>
            <person name="Sugiura Y."/>
            <person name="Maeda R."/>
            <person name="Honda K."/>
            <person name="Sakurai N."/>
            <person name="Takahashi Y."/>
            <person name="Watada M."/>
            <person name="Katoh T."/>
            <person name="Gotoh A."/>
            <person name="Gotoh Y."/>
            <person name="Taniguchi I."/>
            <person name="Nakamura K."/>
            <person name="Hayashi T."/>
            <person name="Katayama T."/>
            <person name="Uemura T."/>
            <person name="Hattori Y."/>
        </authorList>
    </citation>
    <scope>NUCLEOTIDE SEQUENCE [LARGE SCALE GENOMIC DNA]</scope>
    <source>
        <strain evidence="3 4">SB-73</strain>
    </source>
</reference>
<protein>
    <submittedName>
        <fullName evidence="3">Uncharacterized protein</fullName>
    </submittedName>
</protein>
<proteinExistence type="predicted"/>
<organism evidence="3 4">
    <name type="scientific">Starmerella bacillaris</name>
    <name type="common">Yeast</name>
    <name type="synonym">Candida zemplinina</name>
    <dbReference type="NCBI Taxonomy" id="1247836"/>
    <lineage>
        <taxon>Eukaryota</taxon>
        <taxon>Fungi</taxon>
        <taxon>Dikarya</taxon>
        <taxon>Ascomycota</taxon>
        <taxon>Saccharomycotina</taxon>
        <taxon>Dipodascomycetes</taxon>
        <taxon>Dipodascales</taxon>
        <taxon>Trichomonascaceae</taxon>
        <taxon>Starmerella</taxon>
    </lineage>
</organism>
<feature type="compositionally biased region" description="Low complexity" evidence="1">
    <location>
        <begin position="162"/>
        <end position="187"/>
    </location>
</feature>
<evidence type="ECO:0000313" key="4">
    <source>
        <dbReference type="Proteomes" id="UP001362899"/>
    </source>
</evidence>
<feature type="chain" id="PRO_5043574017" evidence="2">
    <location>
        <begin position="16"/>
        <end position="350"/>
    </location>
</feature>
<dbReference type="Proteomes" id="UP001362899">
    <property type="component" value="Unassembled WGS sequence"/>
</dbReference>
<evidence type="ECO:0000256" key="1">
    <source>
        <dbReference type="SAM" id="MobiDB-lite"/>
    </source>
</evidence>
<gene>
    <name evidence="3" type="ORF">DASB73_007780</name>
</gene>
<feature type="region of interest" description="Disordered" evidence="1">
    <location>
        <begin position="264"/>
        <end position="306"/>
    </location>
</feature>
<evidence type="ECO:0000313" key="3">
    <source>
        <dbReference type="EMBL" id="GMM49820.1"/>
    </source>
</evidence>
<feature type="compositionally biased region" description="Low complexity" evidence="1">
    <location>
        <begin position="264"/>
        <end position="280"/>
    </location>
</feature>
<dbReference type="EMBL" id="BTGC01000003">
    <property type="protein sequence ID" value="GMM49820.1"/>
    <property type="molecule type" value="Genomic_DNA"/>
</dbReference>
<evidence type="ECO:0000256" key="2">
    <source>
        <dbReference type="SAM" id="SignalP"/>
    </source>
</evidence>
<keyword evidence="2" id="KW-0732">Signal</keyword>
<keyword evidence="4" id="KW-1185">Reference proteome</keyword>
<feature type="region of interest" description="Disordered" evidence="1">
    <location>
        <begin position="131"/>
        <end position="150"/>
    </location>
</feature>
<feature type="region of interest" description="Disordered" evidence="1">
    <location>
        <begin position="162"/>
        <end position="216"/>
    </location>
</feature>
<feature type="compositionally biased region" description="Low complexity" evidence="1">
    <location>
        <begin position="195"/>
        <end position="216"/>
    </location>
</feature>
<sequence>MLFASTLLSIAPVAAISANASVISTAVPSALGSQVVHNPTYTGTSEFTYGGKTYTVNGTTVFTITDCSCTDILPTDTILTSASSSKYDPDVTVTKNTTVFTTICDETTTFTHGGKTYTVTEPTTITITECPEEEETQSATASPTASATVISSTVTATTDVTSTVTTCESESSSTASSTSTSETAVVTPPQNGPVETESTSTATHAAPTTATTAAGPSETIERETVFITKTKTAAPESCVPETVTETVTVTPECVCPTETTTGGLPVAPTTSGPAAAPTNTGSAVVPGTTSTPATPEGPVVSGNSTTSVPTIAPAPTLAGNTTVPGVTNGASKLSSGMIGGAVVIGMALLI</sequence>
<dbReference type="AlphaFoldDB" id="A0AAV5REI5"/>
<feature type="compositionally biased region" description="Low complexity" evidence="1">
    <location>
        <begin position="137"/>
        <end position="150"/>
    </location>
</feature>
<accession>A0AAV5REI5</accession>
<feature type="signal peptide" evidence="2">
    <location>
        <begin position="1"/>
        <end position="15"/>
    </location>
</feature>
<comment type="caution">
    <text evidence="3">The sequence shown here is derived from an EMBL/GenBank/DDBJ whole genome shotgun (WGS) entry which is preliminary data.</text>
</comment>